<dbReference type="Pfam" id="PF04909">
    <property type="entry name" value="Amidohydro_2"/>
    <property type="match status" value="1"/>
</dbReference>
<evidence type="ECO:0000313" key="4">
    <source>
        <dbReference type="Proteomes" id="UP000219329"/>
    </source>
</evidence>
<dbReference type="PANTHER" id="PTHR43569">
    <property type="entry name" value="AMIDOHYDROLASE"/>
    <property type="match status" value="1"/>
</dbReference>
<feature type="domain" description="Amidohydrolase-related" evidence="2">
    <location>
        <begin position="95"/>
        <end position="332"/>
    </location>
</feature>
<evidence type="ECO:0000313" key="3">
    <source>
        <dbReference type="EMBL" id="PDH34257.1"/>
    </source>
</evidence>
<proteinExistence type="inferred from homology"/>
<dbReference type="SUPFAM" id="SSF51556">
    <property type="entry name" value="Metallo-dependent hydrolases"/>
    <property type="match status" value="1"/>
</dbReference>
<dbReference type="Gene3D" id="3.20.20.140">
    <property type="entry name" value="Metal-dependent hydrolases"/>
    <property type="match status" value="1"/>
</dbReference>
<accession>A0A2A5WDD6</accession>
<dbReference type="AlphaFoldDB" id="A0A2A5WDD6"/>
<keyword evidence="3" id="KW-0378">Hydrolase</keyword>
<comment type="caution">
    <text evidence="3">The sequence shown here is derived from an EMBL/GenBank/DDBJ whole genome shotgun (WGS) entry which is preliminary data.</text>
</comment>
<dbReference type="InterPro" id="IPR006680">
    <property type="entry name" value="Amidohydro-rel"/>
</dbReference>
<dbReference type="Proteomes" id="UP000219329">
    <property type="component" value="Unassembled WGS sequence"/>
</dbReference>
<name>A0A2A5WDD6_9GAMM</name>
<organism evidence="3 4">
    <name type="scientific">OM182 bacterium MED-G28</name>
    <dbReference type="NCBI Taxonomy" id="1986256"/>
    <lineage>
        <taxon>Bacteria</taxon>
        <taxon>Pseudomonadati</taxon>
        <taxon>Pseudomonadota</taxon>
        <taxon>Gammaproteobacteria</taxon>
        <taxon>OMG group</taxon>
        <taxon>OM182 clade</taxon>
    </lineage>
</organism>
<dbReference type="InterPro" id="IPR052350">
    <property type="entry name" value="Metallo-dep_Lactonases"/>
</dbReference>
<gene>
    <name evidence="3" type="ORF">CNF02_05530</name>
</gene>
<comment type="similarity">
    <text evidence="1">Belongs to the metallo-dependent hydrolases superfamily.</text>
</comment>
<dbReference type="GO" id="GO:0016787">
    <property type="term" value="F:hydrolase activity"/>
    <property type="evidence" value="ECO:0007669"/>
    <property type="project" value="UniProtKB-KW"/>
</dbReference>
<evidence type="ECO:0000256" key="1">
    <source>
        <dbReference type="ARBA" id="ARBA00038310"/>
    </source>
</evidence>
<dbReference type="InterPro" id="IPR032466">
    <property type="entry name" value="Metal_Hydrolase"/>
</dbReference>
<sequence>MPIDKAWLAQTKEETLEPELRICDPHHHLWDHPESRYLLTDLLDDTDSGHNIVSTVFVECLSKYKKDSSIALAPVGETQFAQSIADISITEKFNKTKVSAAIVGFADLLLGDSVEEVLAAHIEASPNRFRGVRHACGWDASIEIRNSHTKPPPQLYLSKLFRKGFSHLADYNLTFDTWLYHTQLEELLSLARAFPNQAIVLDHVGGPLGIGPYRSKRKEIFKTWKERINQLAKCENMVVKLGGLAMPINGFDLHKQERPPTSAALAEAIQPYILHCIERFGPTRCMFESNFPVDKTSCSYNVLWNSFKRITAEFSVDEKNFLFHDTAANFYSIKD</sequence>
<protein>
    <submittedName>
        <fullName evidence="3">Amidohydrolase</fullName>
    </submittedName>
</protein>
<evidence type="ECO:0000259" key="2">
    <source>
        <dbReference type="Pfam" id="PF04909"/>
    </source>
</evidence>
<reference evidence="3 4" key="1">
    <citation type="submission" date="2017-08" db="EMBL/GenBank/DDBJ databases">
        <title>Fine stratification of microbial communities through a metagenomic profile of the photic zone.</title>
        <authorList>
            <person name="Haro-Moreno J.M."/>
            <person name="Lopez-Perez M."/>
            <person name="De La Torre J."/>
            <person name="Picazo A."/>
            <person name="Camacho A."/>
            <person name="Rodriguez-Valera F."/>
        </authorList>
    </citation>
    <scope>NUCLEOTIDE SEQUENCE [LARGE SCALE GENOMIC DNA]</scope>
    <source>
        <strain evidence="3">MED-G28</strain>
    </source>
</reference>
<dbReference type="EMBL" id="NTJZ01000004">
    <property type="protein sequence ID" value="PDH34257.1"/>
    <property type="molecule type" value="Genomic_DNA"/>
</dbReference>
<dbReference type="PANTHER" id="PTHR43569:SF1">
    <property type="entry name" value="BLL3371 PROTEIN"/>
    <property type="match status" value="1"/>
</dbReference>